<organism evidence="2 3">
    <name type="scientific">Amblyomma americanum</name>
    <name type="common">Lone star tick</name>
    <dbReference type="NCBI Taxonomy" id="6943"/>
    <lineage>
        <taxon>Eukaryota</taxon>
        <taxon>Metazoa</taxon>
        <taxon>Ecdysozoa</taxon>
        <taxon>Arthropoda</taxon>
        <taxon>Chelicerata</taxon>
        <taxon>Arachnida</taxon>
        <taxon>Acari</taxon>
        <taxon>Parasitiformes</taxon>
        <taxon>Ixodida</taxon>
        <taxon>Ixodoidea</taxon>
        <taxon>Ixodidae</taxon>
        <taxon>Amblyomminae</taxon>
        <taxon>Amblyomma</taxon>
    </lineage>
</organism>
<accession>A0AAQ4E5K6</accession>
<comment type="caution">
    <text evidence="2">The sequence shown here is derived from an EMBL/GenBank/DDBJ whole genome shotgun (WGS) entry which is preliminary data.</text>
</comment>
<protein>
    <submittedName>
        <fullName evidence="2">Uncharacterized protein</fullName>
    </submittedName>
</protein>
<feature type="region of interest" description="Disordered" evidence="1">
    <location>
        <begin position="33"/>
        <end position="52"/>
    </location>
</feature>
<dbReference type="Proteomes" id="UP001321473">
    <property type="component" value="Unassembled WGS sequence"/>
</dbReference>
<name>A0AAQ4E5K6_AMBAM</name>
<dbReference type="EMBL" id="JARKHS020021873">
    <property type="protein sequence ID" value="KAK8769932.1"/>
    <property type="molecule type" value="Genomic_DNA"/>
</dbReference>
<reference evidence="2 3" key="1">
    <citation type="journal article" date="2023" name="Arcadia Sci">
        <title>De novo assembly of a long-read Amblyomma americanum tick genome.</title>
        <authorList>
            <person name="Chou S."/>
            <person name="Poskanzer K.E."/>
            <person name="Rollins M."/>
            <person name="Thuy-Boun P.S."/>
        </authorList>
    </citation>
    <scope>NUCLEOTIDE SEQUENCE [LARGE SCALE GENOMIC DNA]</scope>
    <source>
        <strain evidence="2">F_SG_1</strain>
        <tissue evidence="2">Salivary glands</tissue>
    </source>
</reference>
<evidence type="ECO:0000313" key="3">
    <source>
        <dbReference type="Proteomes" id="UP001321473"/>
    </source>
</evidence>
<evidence type="ECO:0000256" key="1">
    <source>
        <dbReference type="SAM" id="MobiDB-lite"/>
    </source>
</evidence>
<proteinExistence type="predicted"/>
<keyword evidence="3" id="KW-1185">Reference proteome</keyword>
<evidence type="ECO:0000313" key="2">
    <source>
        <dbReference type="EMBL" id="KAK8769932.1"/>
    </source>
</evidence>
<gene>
    <name evidence="2" type="ORF">V5799_013600</name>
</gene>
<sequence length="277" mass="30705">MPDVKGGDLKLHSLDSPFVKLYLSSVEAIRSGQQSLPATRSSRPTRGLNNTAGLLTLRNAPARYDDVALDEGAFVPTSAFFEPFLALDNDPFTLGAFGHFLSRGSPPGPPWTRIKYICNKPKLDGKRTREEEGERDKRGIFRGTQTAGKPVPGYRALRLLVTQSVSVSLFGVAWARRGCCRRRLGCKRDLRILLAAPRRKAVARVKSRLSVECARGQPRIGRERTVQEGEDRALISSVALLASLARRLRDRPSSGSASLPFERITRRPLRMELRSVT</sequence>
<dbReference type="AlphaFoldDB" id="A0AAQ4E5K6"/>